<gene>
    <name evidence="5" type="ORF">BVK86_01215</name>
    <name evidence="4" type="ORF">F7R15_01220</name>
    <name evidence="6" type="ORF">SAMN04490202_5685</name>
</gene>
<dbReference type="CDD" id="cd01343">
    <property type="entry name" value="PL1_Passenger_AT"/>
    <property type="match status" value="1"/>
</dbReference>
<evidence type="ECO:0000313" key="7">
    <source>
        <dbReference type="Proteomes" id="UP000186756"/>
    </source>
</evidence>
<evidence type="ECO:0000313" key="9">
    <source>
        <dbReference type="Proteomes" id="UP000460142"/>
    </source>
</evidence>
<dbReference type="InterPro" id="IPR012332">
    <property type="entry name" value="Autotransporter_pectin_lyase_C"/>
</dbReference>
<dbReference type="SMART" id="SM00869">
    <property type="entry name" value="Autotransporter"/>
    <property type="match status" value="1"/>
</dbReference>
<dbReference type="PROSITE" id="PS51208">
    <property type="entry name" value="AUTOTRANSPORTER"/>
    <property type="match status" value="1"/>
</dbReference>
<feature type="chain" id="PRO_5015065318" evidence="2">
    <location>
        <begin position="34"/>
        <end position="731"/>
    </location>
</feature>
<dbReference type="AlphaFoldDB" id="A0A1H0UVP4"/>
<dbReference type="EMBL" id="MSTQ01000001">
    <property type="protein sequence ID" value="OLU06293.1"/>
    <property type="molecule type" value="Genomic_DNA"/>
</dbReference>
<evidence type="ECO:0000256" key="2">
    <source>
        <dbReference type="SAM" id="SignalP"/>
    </source>
</evidence>
<evidence type="ECO:0000313" key="8">
    <source>
        <dbReference type="Proteomes" id="UP000198549"/>
    </source>
</evidence>
<dbReference type="SUPFAM" id="SSF51126">
    <property type="entry name" value="Pectin lyase-like"/>
    <property type="match status" value="1"/>
</dbReference>
<dbReference type="Gene3D" id="2.40.128.130">
    <property type="entry name" value="Autotransporter beta-domain"/>
    <property type="match status" value="1"/>
</dbReference>
<dbReference type="InterPro" id="IPR005546">
    <property type="entry name" value="Autotransporte_beta"/>
</dbReference>
<reference evidence="7" key="3">
    <citation type="submission" date="2017-01" db="EMBL/GenBank/DDBJ databases">
        <authorList>
            <person name="Poblete-Castro I."/>
        </authorList>
    </citation>
    <scope>NUCLEOTIDE SEQUENCE [LARGE SCALE GENOMIC DNA]</scope>
    <source>
        <strain evidence="7">DSM 18361 / CCUG 53116 / MT1</strain>
    </source>
</reference>
<feature type="domain" description="Autotransporter" evidence="3">
    <location>
        <begin position="463"/>
        <end position="731"/>
    </location>
</feature>
<reference evidence="4 9" key="4">
    <citation type="submission" date="2019-09" db="EMBL/GenBank/DDBJ databases">
        <title>Draft genome sequences of 48 bacterial type strains from the CCUG.</title>
        <authorList>
            <person name="Tunovic T."/>
            <person name="Pineiro-Iglesias B."/>
            <person name="Unosson C."/>
            <person name="Inganas E."/>
            <person name="Ohlen M."/>
            <person name="Cardew S."/>
            <person name="Jensie-Markopoulos S."/>
            <person name="Salva-Serra F."/>
            <person name="Jaen-Luchoro D."/>
            <person name="Karlsson R."/>
            <person name="Svensson-Stadler L."/>
            <person name="Chun J."/>
            <person name="Moore E."/>
        </authorList>
    </citation>
    <scope>NUCLEOTIDE SEQUENCE [LARGE SCALE GENOMIC DNA]</scope>
    <source>
        <strain evidence="4 9">CCUG 53116</strain>
    </source>
</reference>
<reference evidence="6 8" key="1">
    <citation type="submission" date="2016-10" db="EMBL/GenBank/DDBJ databases">
        <authorList>
            <person name="de Groot N.N."/>
        </authorList>
    </citation>
    <scope>NUCLEOTIDE SEQUENCE [LARGE SCALE GENOMIC DNA]</scope>
    <source>
        <strain evidence="6 8">BS3776</strain>
    </source>
</reference>
<feature type="signal peptide" evidence="2">
    <location>
        <begin position="1"/>
        <end position="33"/>
    </location>
</feature>
<dbReference type="Proteomes" id="UP000198549">
    <property type="component" value="Chromosome I"/>
</dbReference>
<dbReference type="InterPro" id="IPR004899">
    <property type="entry name" value="Pertactin_central"/>
</dbReference>
<keyword evidence="1 2" id="KW-0732">Signal</keyword>
<sequence length="731" mass="75769">MWASNVFNLNPLSKAVKWASLAPLLFFAQQVMAGPINGVVVNIDQNTSPDSYSLTNAATLNANAATTREITAGGGSKVNLIGSTVNATAGSNGLALFDSDAQITGSRINSSVTGLQLGFTATGAGSKATVDGNSLISGVNTGAQVGAESTLTLLNSRLEGTGANGAGLRMFDGTTSAVGSTIVGGLNGIVVRNDASQPGGTVLNLDSTQVQGSGGSAIFVQGGNAAITARNGTNLTASNGILLDVGNGGSADLSVSDSNTHLVGDVVVASGSTANVQLDNSATLTGRLENVQGLSVNNNARWVMVGDGSVQSLTLNGGGVQFGNPGEFFKLSVGELSGNGGTFYMHNDFSTGQIDTLTVTGNASGNHTVALDSSGSEPVAAGSRPVVHIGGGDATFSLLGGAVSLGAYDYDLIKQGDNDWVLNTATRSISPGTQSVMALFNAAPTVWYGELSTLRSRMGEVRMDQGKAGGWIRTYGNKYDVSASQELAYQQTQHGFSFGADAPLPVADGQWLVGLLGGYSQSDLNMSRGTSGEVDSYYLGAYTTWLNENGYYADAVIKFNRFRNSSDVQLSDGRKTKGDYDNNGVGASVELGRHIKLDNGYFVEPYTQWAGVIVEGADYDLDNGMAAEGDRVRSMLAKVGATAGRNFTVGKGYEVQPYVRAAYVHEFGANSDVQVNNNSFNTGLSGSRGELGTGIAMQATDRTSVHLDLEYSNGDKIEQPWGVNVGLRYHW</sequence>
<reference evidence="5" key="2">
    <citation type="submission" date="2017-01" db="EMBL/GenBank/DDBJ databases">
        <authorList>
            <person name="Mah S.A."/>
            <person name="Swanson W.J."/>
            <person name="Moy G.W."/>
            <person name="Vacquier V.D."/>
        </authorList>
    </citation>
    <scope>NUCLEOTIDE SEQUENCE [LARGE SCALE GENOMIC DNA]</scope>
    <source>
        <strain evidence="5">MT1</strain>
    </source>
</reference>
<dbReference type="SUPFAM" id="SSF103515">
    <property type="entry name" value="Autotransporter"/>
    <property type="match status" value="1"/>
</dbReference>
<dbReference type="Gene3D" id="2.160.20.20">
    <property type="match status" value="1"/>
</dbReference>
<dbReference type="EMBL" id="LT629709">
    <property type="protein sequence ID" value="SDP70369.1"/>
    <property type="molecule type" value="Genomic_DNA"/>
</dbReference>
<dbReference type="PANTHER" id="PTHR35037">
    <property type="entry name" value="C-TERMINAL REGION OF AIDA-LIKE PROTEIN"/>
    <property type="match status" value="1"/>
</dbReference>
<dbReference type="Pfam" id="PF03212">
    <property type="entry name" value="Pertactin"/>
    <property type="match status" value="1"/>
</dbReference>
<dbReference type="InterPro" id="IPR011050">
    <property type="entry name" value="Pectin_lyase_fold/virulence"/>
</dbReference>
<evidence type="ECO:0000256" key="1">
    <source>
        <dbReference type="ARBA" id="ARBA00022729"/>
    </source>
</evidence>
<dbReference type="Proteomes" id="UP000460142">
    <property type="component" value="Unassembled WGS sequence"/>
</dbReference>
<evidence type="ECO:0000313" key="4">
    <source>
        <dbReference type="EMBL" id="KAB0488799.1"/>
    </source>
</evidence>
<evidence type="ECO:0000259" key="3">
    <source>
        <dbReference type="PROSITE" id="PS51208"/>
    </source>
</evidence>
<dbReference type="InterPro" id="IPR051551">
    <property type="entry name" value="Autotransporter_adhesion"/>
</dbReference>
<dbReference type="Proteomes" id="UP000186756">
    <property type="component" value="Unassembled WGS sequence"/>
</dbReference>
<dbReference type="InterPro" id="IPR006315">
    <property type="entry name" value="OM_autotransptr_brl_dom"/>
</dbReference>
<dbReference type="NCBIfam" id="TIGR01414">
    <property type="entry name" value="autotrans_barl"/>
    <property type="match status" value="1"/>
</dbReference>
<organism evidence="6 8">
    <name type="scientific">Pseudomonas reinekei</name>
    <dbReference type="NCBI Taxonomy" id="395598"/>
    <lineage>
        <taxon>Bacteria</taxon>
        <taxon>Pseudomonadati</taxon>
        <taxon>Pseudomonadota</taxon>
        <taxon>Gammaproteobacteria</taxon>
        <taxon>Pseudomonadales</taxon>
        <taxon>Pseudomonadaceae</taxon>
        <taxon>Pseudomonas</taxon>
    </lineage>
</organism>
<dbReference type="OrthoDB" id="6056869at2"/>
<name>A0A1H0UVP4_PSERE</name>
<accession>A0A1H0UVP4</accession>
<evidence type="ECO:0000313" key="6">
    <source>
        <dbReference type="EMBL" id="SDP70369.1"/>
    </source>
</evidence>
<dbReference type="PANTHER" id="PTHR35037:SF7">
    <property type="entry name" value="AUTOTRANSPORTER"/>
    <property type="match status" value="1"/>
</dbReference>
<dbReference type="GO" id="GO:0019867">
    <property type="term" value="C:outer membrane"/>
    <property type="evidence" value="ECO:0007669"/>
    <property type="project" value="InterPro"/>
</dbReference>
<dbReference type="EMBL" id="VZPS01000001">
    <property type="protein sequence ID" value="KAB0488799.1"/>
    <property type="molecule type" value="Genomic_DNA"/>
</dbReference>
<proteinExistence type="predicted"/>
<keyword evidence="7" id="KW-1185">Reference proteome</keyword>
<dbReference type="InterPro" id="IPR003991">
    <property type="entry name" value="Pertactin_virulence_factor"/>
</dbReference>
<dbReference type="Pfam" id="PF03797">
    <property type="entry name" value="Autotransporter"/>
    <property type="match status" value="1"/>
</dbReference>
<dbReference type="RefSeq" id="WP_075944947.1">
    <property type="nucleotide sequence ID" value="NZ_VZPS01000001.1"/>
</dbReference>
<dbReference type="PRINTS" id="PR01484">
    <property type="entry name" value="PRTACTNFAMLY"/>
</dbReference>
<protein>
    <submittedName>
        <fullName evidence="4">Autotransporter outer membrane beta-barrel domain-containing protein</fullName>
    </submittedName>
    <submittedName>
        <fullName evidence="6">Outer membrane autotransporter barrel domain-containing protein</fullName>
    </submittedName>
</protein>
<dbReference type="InterPro" id="IPR036709">
    <property type="entry name" value="Autotransporte_beta_dom_sf"/>
</dbReference>
<evidence type="ECO:0000313" key="5">
    <source>
        <dbReference type="EMBL" id="OLU06293.1"/>
    </source>
</evidence>